<name>A0A7W0C850_9BACT</name>
<protein>
    <recommendedName>
        <fullName evidence="4">Outer membrane protein beta-barrel domain-containing protein</fullName>
    </recommendedName>
</protein>
<feature type="chain" id="PRO_5031064435" description="Outer membrane protein beta-barrel domain-containing protein" evidence="1">
    <location>
        <begin position="27"/>
        <end position="210"/>
    </location>
</feature>
<comment type="caution">
    <text evidence="2">The sequence shown here is derived from an EMBL/GenBank/DDBJ whole genome shotgun (WGS) entry which is preliminary data.</text>
</comment>
<proteinExistence type="predicted"/>
<dbReference type="Proteomes" id="UP000525298">
    <property type="component" value="Unassembled WGS sequence"/>
</dbReference>
<evidence type="ECO:0000313" key="2">
    <source>
        <dbReference type="EMBL" id="MBA2880935.1"/>
    </source>
</evidence>
<organism evidence="2 3">
    <name type="scientific">Desulfosalsimonas propionicica</name>
    <dbReference type="NCBI Taxonomy" id="332175"/>
    <lineage>
        <taxon>Bacteria</taxon>
        <taxon>Pseudomonadati</taxon>
        <taxon>Thermodesulfobacteriota</taxon>
        <taxon>Desulfobacteria</taxon>
        <taxon>Desulfobacterales</taxon>
        <taxon>Desulfosalsimonadaceae</taxon>
        <taxon>Desulfosalsimonas</taxon>
    </lineage>
</organism>
<evidence type="ECO:0000256" key="1">
    <source>
        <dbReference type="SAM" id="SignalP"/>
    </source>
</evidence>
<keyword evidence="3" id="KW-1185">Reference proteome</keyword>
<reference evidence="2 3" key="1">
    <citation type="submission" date="2020-07" db="EMBL/GenBank/DDBJ databases">
        <title>Genomic Encyclopedia of Type Strains, Phase IV (KMG-IV): sequencing the most valuable type-strain genomes for metagenomic binning, comparative biology and taxonomic classification.</title>
        <authorList>
            <person name="Goeker M."/>
        </authorList>
    </citation>
    <scope>NUCLEOTIDE SEQUENCE [LARGE SCALE GENOMIC DNA]</scope>
    <source>
        <strain evidence="2 3">DSM 17721</strain>
    </source>
</reference>
<dbReference type="SUPFAM" id="SSF56925">
    <property type="entry name" value="OMPA-like"/>
    <property type="match status" value="1"/>
</dbReference>
<dbReference type="RefSeq" id="WP_181550608.1">
    <property type="nucleotide sequence ID" value="NZ_JACDUS010000003.1"/>
</dbReference>
<dbReference type="InterPro" id="IPR011250">
    <property type="entry name" value="OMP/PagP_B-barrel"/>
</dbReference>
<dbReference type="AlphaFoldDB" id="A0A7W0C850"/>
<dbReference type="EMBL" id="JACDUS010000003">
    <property type="protein sequence ID" value="MBA2880935.1"/>
    <property type="molecule type" value="Genomic_DNA"/>
</dbReference>
<accession>A0A7W0C850</accession>
<keyword evidence="1" id="KW-0732">Signal</keyword>
<evidence type="ECO:0000313" key="3">
    <source>
        <dbReference type="Proteomes" id="UP000525298"/>
    </source>
</evidence>
<gene>
    <name evidence="2" type="ORF">HNR65_001261</name>
</gene>
<feature type="signal peptide" evidence="1">
    <location>
        <begin position="1"/>
        <end position="26"/>
    </location>
</feature>
<evidence type="ECO:0008006" key="4">
    <source>
        <dbReference type="Google" id="ProtNLM"/>
    </source>
</evidence>
<sequence>MKHKGILSLIAGLLIAGMLMAGPAAAEEMSESDLDWKAGLGYQGMWVGGFLNGISGRAWIEEKYGVEANYFYGDVETRTFEADKVAGGYDTSSAKSDADLYVFELKAMYAPVVKEYSRFYVGAVVSRGSFDLKNTGYFGRDFDDKIWGYGLFIGSEWHFQEFPEIGFNFDVGYKAYRYDDRYTDPDDGDYFKMDLDLEGIDATIGIHYYF</sequence>